<name>A0A127BAC0_9EURY</name>
<dbReference type="InterPro" id="IPR040183">
    <property type="entry name" value="THUMPD1-like"/>
</dbReference>
<keyword evidence="1" id="KW-0694">RNA-binding</keyword>
<dbReference type="STRING" id="1609559.TQ32_06320"/>
<dbReference type="GO" id="GO:0003723">
    <property type="term" value="F:RNA binding"/>
    <property type="evidence" value="ECO:0007669"/>
    <property type="project" value="UniProtKB-UniRule"/>
</dbReference>
<evidence type="ECO:0000259" key="2">
    <source>
        <dbReference type="PROSITE" id="PS51165"/>
    </source>
</evidence>
<proteinExistence type="predicted"/>
<dbReference type="Pfam" id="PF02926">
    <property type="entry name" value="THUMP"/>
    <property type="match status" value="1"/>
</dbReference>
<gene>
    <name evidence="3" type="ORF">TQ32_06320</name>
</gene>
<dbReference type="SMART" id="SM00981">
    <property type="entry name" value="THUMP"/>
    <property type="match status" value="1"/>
</dbReference>
<dbReference type="RefSeq" id="WP_068322417.1">
    <property type="nucleotide sequence ID" value="NZ_CP010835.1"/>
</dbReference>
<dbReference type="PROSITE" id="PS51165">
    <property type="entry name" value="THUMP"/>
    <property type="match status" value="1"/>
</dbReference>
<dbReference type="SUPFAM" id="SSF143437">
    <property type="entry name" value="THUMP domain-like"/>
    <property type="match status" value="1"/>
</dbReference>
<organism evidence="3 4">
    <name type="scientific">Pyrococcus kukulkanii</name>
    <dbReference type="NCBI Taxonomy" id="1609559"/>
    <lineage>
        <taxon>Archaea</taxon>
        <taxon>Methanobacteriati</taxon>
        <taxon>Methanobacteriota</taxon>
        <taxon>Thermococci</taxon>
        <taxon>Thermococcales</taxon>
        <taxon>Thermococcaceae</taxon>
        <taxon>Pyrococcus</taxon>
    </lineage>
</organism>
<dbReference type="GeneID" id="28491433"/>
<evidence type="ECO:0000313" key="4">
    <source>
        <dbReference type="Proteomes" id="UP000070587"/>
    </source>
</evidence>
<dbReference type="InterPro" id="IPR004114">
    <property type="entry name" value="THUMP_dom"/>
</dbReference>
<evidence type="ECO:0000256" key="1">
    <source>
        <dbReference type="PROSITE-ProRule" id="PRU00529"/>
    </source>
</evidence>
<dbReference type="CDD" id="cd11717">
    <property type="entry name" value="THUMP_THUMPD1_like"/>
    <property type="match status" value="1"/>
</dbReference>
<dbReference type="KEGG" id="pyc:TQ32_06320"/>
<reference evidence="4" key="1">
    <citation type="submission" date="2015-02" db="EMBL/GenBank/DDBJ databases">
        <title>Pyrococcus kukulkanii sp. nov., a novel hyperthermophilic archaeon isolated from a deep-sea hydrothermal vent at the Guaymas Basin.</title>
        <authorList>
            <person name="Oger P.M."/>
            <person name="Callac N."/>
            <person name="Jebbar M."/>
            <person name="Godfroy A."/>
        </authorList>
    </citation>
    <scope>NUCLEOTIDE SEQUENCE [LARGE SCALE GENOMIC DNA]</scope>
    <source>
        <strain evidence="4">NCB100</strain>
    </source>
</reference>
<dbReference type="OrthoDB" id="26307at2157"/>
<dbReference type="AlphaFoldDB" id="A0A127BAC0"/>
<accession>A0A127BAC0</accession>
<dbReference type="PATRIC" id="fig|1609559.3.peg.1323"/>
<dbReference type="Gene3D" id="3.30.2130.30">
    <property type="match status" value="1"/>
</dbReference>
<dbReference type="Proteomes" id="UP000070587">
    <property type="component" value="Chromosome"/>
</dbReference>
<protein>
    <submittedName>
        <fullName evidence="3">RNA-binding protein</fullName>
    </submittedName>
</protein>
<sequence>MKFIATCPPGREGDAMLELEWAINARVRRTKWGGVLLGETNLERDEAVRKVREFETFALQSFIPIDDVVDLKDLEEKVREIRLPPGKSFAVRVKVRGAKVGEKSLERKLGGIIKAVSGNPVNLERPDIIIMVNVLGKKAGISVLRPEEIVKKEARD</sequence>
<reference evidence="3 4" key="2">
    <citation type="journal article" date="2016" name="Int. J. Syst. Evol. Microbiol.">
        <title>Pyrococcus kukulkanii sp. nov., a hyperthermophilic, piezophilic archaeon isolated from a deep-sea hydrothermal vent.</title>
        <authorList>
            <person name="Callac N."/>
            <person name="Oger P."/>
            <person name="Lesongeur F."/>
            <person name="Rattray J.E."/>
            <person name="Vannier P."/>
            <person name="Michoud G."/>
            <person name="Beauverger M."/>
            <person name="Gayet N."/>
            <person name="Rouxel O."/>
            <person name="Jebbar M."/>
            <person name="Godfroy A."/>
        </authorList>
    </citation>
    <scope>NUCLEOTIDE SEQUENCE [LARGE SCALE GENOMIC DNA]</scope>
    <source>
        <strain evidence="3 4">NCB100</strain>
    </source>
</reference>
<evidence type="ECO:0000313" key="3">
    <source>
        <dbReference type="EMBL" id="AMM54135.1"/>
    </source>
</evidence>
<dbReference type="GO" id="GO:0006400">
    <property type="term" value="P:tRNA modification"/>
    <property type="evidence" value="ECO:0007669"/>
    <property type="project" value="InterPro"/>
</dbReference>
<dbReference type="EMBL" id="CP010835">
    <property type="protein sequence ID" value="AMM54135.1"/>
    <property type="molecule type" value="Genomic_DNA"/>
</dbReference>
<feature type="domain" description="THUMP" evidence="2">
    <location>
        <begin position="47"/>
        <end position="145"/>
    </location>
</feature>